<dbReference type="EMBL" id="FRBW01000003">
    <property type="protein sequence ID" value="SHM73285.1"/>
    <property type="molecule type" value="Genomic_DNA"/>
</dbReference>
<organism evidence="1 2">
    <name type="scientific">Roseibium suaedae</name>
    <dbReference type="NCBI Taxonomy" id="735517"/>
    <lineage>
        <taxon>Bacteria</taxon>
        <taxon>Pseudomonadati</taxon>
        <taxon>Pseudomonadota</taxon>
        <taxon>Alphaproteobacteria</taxon>
        <taxon>Hyphomicrobiales</taxon>
        <taxon>Stappiaceae</taxon>
        <taxon>Roseibium</taxon>
    </lineage>
</organism>
<dbReference type="OrthoDB" id="9801841at2"/>
<name>A0A1M7L5V7_9HYPH</name>
<evidence type="ECO:0000313" key="1">
    <source>
        <dbReference type="EMBL" id="SHM73285.1"/>
    </source>
</evidence>
<dbReference type="RefSeq" id="WP_073014198.1">
    <property type="nucleotide sequence ID" value="NZ_FRBW01000003.1"/>
</dbReference>
<dbReference type="Proteomes" id="UP000186002">
    <property type="component" value="Unassembled WGS sequence"/>
</dbReference>
<gene>
    <name evidence="1" type="ORF">SAMN05444272_3082</name>
</gene>
<protein>
    <submittedName>
        <fullName evidence="1">Uncharacterized protein</fullName>
    </submittedName>
</protein>
<keyword evidence="2" id="KW-1185">Reference proteome</keyword>
<reference evidence="1 2" key="1">
    <citation type="submission" date="2016-11" db="EMBL/GenBank/DDBJ databases">
        <authorList>
            <person name="Jaros S."/>
            <person name="Januszkiewicz K."/>
            <person name="Wedrychowicz H."/>
        </authorList>
    </citation>
    <scope>NUCLEOTIDE SEQUENCE [LARGE SCALE GENOMIC DNA]</scope>
    <source>
        <strain evidence="1 2">DSM 22153</strain>
    </source>
</reference>
<proteinExistence type="predicted"/>
<dbReference type="STRING" id="735517.SAMN05444272_3082"/>
<dbReference type="AlphaFoldDB" id="A0A1M7L5V7"/>
<evidence type="ECO:0000313" key="2">
    <source>
        <dbReference type="Proteomes" id="UP000186002"/>
    </source>
</evidence>
<accession>A0A1M7L5V7</accession>
<sequence>MHKNPIVDFIRTYGPSASSDSIYDEHVVSSSERLGVSPIEVESGRLDDLVLNFQSPNPKNVILTGTAGDGKTWHCRRIFEKLGGDLTIWQSKHGMLETTLPGSGIRLVIVKDLSQFEGNDLQREILQGMIGSLLGRDQATVYLVAANDGQLLRFWRKYSSEGPDVDRIGQHIRTMLETGSERCDDLHLEMHNLSRQRHDVLFSQLVDAVHNHDGWTLCNDCPLLAGEKCAIRRNRAIIGTDGATRQRLTDLIRIAAANDQHLPMRHLLLLIANIVLGVSGKKTPMMTCKTAHELADNDTRQLSNPFDNALGLNLGLKESMGYLCFSILHNAGIGEETNNEIDGLLIEGQPSDLYDQYVKNDELHGANLFENKRSSYRRGEIEDYSEFQQDLETQRRRLFFTLPDTDEDDEIDPWKLTVFKYGGMYVSFWDGLNEGRMDEHIRSRLVIGLNRSYSGMMCEDSATLYLTGPAANAQSRVGRVLDYDMPVGSSKRDLVMFDFEPGDPFNRPKMTVRFRRSHGDSFIELASAPLQPILFEYLLRVREGSLPSSFSRQCFEELRQFRLRILAGLEANDLIDIDHLKDLRIVKLGESGRLQPEELGVTESI</sequence>